<dbReference type="OrthoDB" id="9806335at2"/>
<keyword evidence="4" id="KW-1185">Reference proteome</keyword>
<dbReference type="InterPro" id="IPR003808">
    <property type="entry name" value="Fe-S_metab-assoc_dom"/>
</dbReference>
<proteinExistence type="inferred from homology"/>
<dbReference type="EMBL" id="PDEQ01000002">
    <property type="protein sequence ID" value="PEN14685.1"/>
    <property type="molecule type" value="Genomic_DNA"/>
</dbReference>
<gene>
    <name evidence="3" type="ORF">CRI94_06005</name>
</gene>
<dbReference type="SUPFAM" id="SSF82649">
    <property type="entry name" value="SufE/NifU"/>
    <property type="match status" value="1"/>
</dbReference>
<comment type="caution">
    <text evidence="3">The sequence shown here is derived from an EMBL/GenBank/DDBJ whole genome shotgun (WGS) entry which is preliminary data.</text>
</comment>
<dbReference type="Gene3D" id="3.90.1010.10">
    <property type="match status" value="1"/>
</dbReference>
<dbReference type="AlphaFoldDB" id="A0A2A8D176"/>
<organism evidence="3 4">
    <name type="scientific">Longibacter salinarum</name>
    <dbReference type="NCBI Taxonomy" id="1850348"/>
    <lineage>
        <taxon>Bacteria</taxon>
        <taxon>Pseudomonadati</taxon>
        <taxon>Rhodothermota</taxon>
        <taxon>Rhodothermia</taxon>
        <taxon>Rhodothermales</taxon>
        <taxon>Salisaetaceae</taxon>
        <taxon>Longibacter</taxon>
    </lineage>
</organism>
<feature type="domain" description="Fe-S metabolism associated" evidence="2">
    <location>
        <begin position="11"/>
        <end position="132"/>
    </location>
</feature>
<dbReference type="Proteomes" id="UP000220102">
    <property type="component" value="Unassembled WGS sequence"/>
</dbReference>
<dbReference type="PANTHER" id="PTHR43597:SF5">
    <property type="entry name" value="SUFE-LIKE PROTEIN 2, CHLOROPLASTIC"/>
    <property type="match status" value="1"/>
</dbReference>
<sequence>MNRLEEIAEPFQMADRDFRLELLLEYSDKLPELPDDYRELRDQGMNMVHECQSPVFLMAEVEDGTVRVIGDVPREAPTARAFVSILRDAFDGEPPSEVLDAPADALRVLGLSDLLGMQRTQGLSAIYGRLRKQVREKSQSQA</sequence>
<name>A0A2A8D176_9BACT</name>
<evidence type="ECO:0000259" key="2">
    <source>
        <dbReference type="Pfam" id="PF02657"/>
    </source>
</evidence>
<comment type="similarity">
    <text evidence="1">Belongs to the SufE family.</text>
</comment>
<dbReference type="Pfam" id="PF02657">
    <property type="entry name" value="SufE"/>
    <property type="match status" value="1"/>
</dbReference>
<evidence type="ECO:0000313" key="4">
    <source>
        <dbReference type="Proteomes" id="UP000220102"/>
    </source>
</evidence>
<accession>A0A2A8D176</accession>
<dbReference type="PANTHER" id="PTHR43597">
    <property type="entry name" value="SULFUR ACCEPTOR PROTEIN CSDE"/>
    <property type="match status" value="1"/>
</dbReference>
<evidence type="ECO:0000313" key="3">
    <source>
        <dbReference type="EMBL" id="PEN14685.1"/>
    </source>
</evidence>
<protein>
    <submittedName>
        <fullName evidence="3">Fe-S metabolism protein SufE</fullName>
    </submittedName>
</protein>
<dbReference type="RefSeq" id="WP_098074858.1">
    <property type="nucleotide sequence ID" value="NZ_PDEQ01000002.1"/>
</dbReference>
<evidence type="ECO:0000256" key="1">
    <source>
        <dbReference type="ARBA" id="ARBA00010282"/>
    </source>
</evidence>
<reference evidence="3 4" key="1">
    <citation type="submission" date="2017-10" db="EMBL/GenBank/DDBJ databases">
        <title>Draft genome of Longibacter Salinarum.</title>
        <authorList>
            <person name="Goh K.M."/>
            <person name="Shamsir M.S."/>
            <person name="Lim S.W."/>
        </authorList>
    </citation>
    <scope>NUCLEOTIDE SEQUENCE [LARGE SCALE GENOMIC DNA]</scope>
    <source>
        <strain evidence="3 4">KCTC 52045</strain>
    </source>
</reference>